<dbReference type="Proteomes" id="UP000746747">
    <property type="component" value="Unassembled WGS sequence"/>
</dbReference>
<comment type="similarity">
    <text evidence="1">Belongs to the spermidine/spermine synthase family.</text>
</comment>
<keyword evidence="6" id="KW-1185">Reference proteome</keyword>
<feature type="domain" description="PABS" evidence="4">
    <location>
        <begin position="1"/>
        <end position="180"/>
    </location>
</feature>
<dbReference type="InterPro" id="IPR001045">
    <property type="entry name" value="Spermi_synthase"/>
</dbReference>
<sequence>MAAAPFALGTLQLEKNSKVWNILEIGLGTGILNSFLHDMFSNMNITVIELEKGMYEIAKKYFGLIEDDYQRIIIEDGLKYLEKTASQLKFDVIFIDACYDRIVSEVICPVEAFALEENLEIIKEALTENGIVVLSVLTFEEFELREVLACGEFRKNTAKFVRKLKEIYNKFEFYSVPHIE</sequence>
<accession>A0A8J2LVM3</accession>
<evidence type="ECO:0000256" key="2">
    <source>
        <dbReference type="ARBA" id="ARBA00022679"/>
    </source>
</evidence>
<dbReference type="AlphaFoldDB" id="A0A8J2LVM3"/>
<dbReference type="PANTHER" id="PTHR11558">
    <property type="entry name" value="SPERMIDINE/SPERMINE SYNTHASE"/>
    <property type="match status" value="1"/>
</dbReference>
<dbReference type="SUPFAM" id="SSF53335">
    <property type="entry name" value="S-adenosyl-L-methionine-dependent methyltransferases"/>
    <property type="match status" value="1"/>
</dbReference>
<dbReference type="Gene3D" id="3.40.50.150">
    <property type="entry name" value="Vaccinia Virus protein VP39"/>
    <property type="match status" value="1"/>
</dbReference>
<evidence type="ECO:0000256" key="3">
    <source>
        <dbReference type="PROSITE-ProRule" id="PRU00354"/>
    </source>
</evidence>
<organism evidence="5 6">
    <name type="scientific">Cercopithifilaria johnstoni</name>
    <dbReference type="NCBI Taxonomy" id="2874296"/>
    <lineage>
        <taxon>Eukaryota</taxon>
        <taxon>Metazoa</taxon>
        <taxon>Ecdysozoa</taxon>
        <taxon>Nematoda</taxon>
        <taxon>Chromadorea</taxon>
        <taxon>Rhabditida</taxon>
        <taxon>Spirurina</taxon>
        <taxon>Spiruromorpha</taxon>
        <taxon>Filarioidea</taxon>
        <taxon>Onchocercidae</taxon>
        <taxon>Cercopithifilaria</taxon>
    </lineage>
</organism>
<evidence type="ECO:0000259" key="4">
    <source>
        <dbReference type="PROSITE" id="PS51006"/>
    </source>
</evidence>
<dbReference type="PROSITE" id="PS51006">
    <property type="entry name" value="PABS_2"/>
    <property type="match status" value="1"/>
</dbReference>
<dbReference type="OrthoDB" id="2016285at2759"/>
<evidence type="ECO:0000256" key="1">
    <source>
        <dbReference type="ARBA" id="ARBA00007867"/>
    </source>
</evidence>
<dbReference type="InterPro" id="IPR030374">
    <property type="entry name" value="PABS"/>
</dbReference>
<proteinExistence type="inferred from homology"/>
<gene>
    <name evidence="5" type="ORF">CJOHNSTONI_LOCUS131</name>
</gene>
<dbReference type="Pfam" id="PF01564">
    <property type="entry name" value="Spermine_synth"/>
    <property type="match status" value="1"/>
</dbReference>
<dbReference type="InterPro" id="IPR029063">
    <property type="entry name" value="SAM-dependent_MTases_sf"/>
</dbReference>
<reference evidence="5" key="1">
    <citation type="submission" date="2021-09" db="EMBL/GenBank/DDBJ databases">
        <authorList>
            <consortium name="Pathogen Informatics"/>
        </authorList>
    </citation>
    <scope>NUCLEOTIDE SEQUENCE</scope>
</reference>
<keyword evidence="2 3" id="KW-0808">Transferase</keyword>
<protein>
    <recommendedName>
        <fullName evidence="4">PABS domain-containing protein</fullName>
    </recommendedName>
</protein>
<evidence type="ECO:0000313" key="5">
    <source>
        <dbReference type="EMBL" id="CAG9529563.1"/>
    </source>
</evidence>
<dbReference type="GO" id="GO:0008295">
    <property type="term" value="P:spermidine biosynthetic process"/>
    <property type="evidence" value="ECO:0007669"/>
    <property type="project" value="TreeGrafter"/>
</dbReference>
<dbReference type="EMBL" id="CAKAEH010000026">
    <property type="protein sequence ID" value="CAG9529563.1"/>
    <property type="molecule type" value="Genomic_DNA"/>
</dbReference>
<dbReference type="GO" id="GO:0004766">
    <property type="term" value="F:spermidine synthase activity"/>
    <property type="evidence" value="ECO:0007669"/>
    <property type="project" value="TreeGrafter"/>
</dbReference>
<dbReference type="CDD" id="cd02440">
    <property type="entry name" value="AdoMet_MTases"/>
    <property type="match status" value="1"/>
</dbReference>
<dbReference type="GO" id="GO:0005829">
    <property type="term" value="C:cytosol"/>
    <property type="evidence" value="ECO:0007669"/>
    <property type="project" value="TreeGrafter"/>
</dbReference>
<evidence type="ECO:0000313" key="6">
    <source>
        <dbReference type="Proteomes" id="UP000746747"/>
    </source>
</evidence>
<keyword evidence="3" id="KW-0620">Polyamine biosynthesis</keyword>
<name>A0A8J2LVM3_9BILA</name>
<comment type="caution">
    <text evidence="5">The sequence shown here is derived from an EMBL/GenBank/DDBJ whole genome shotgun (WGS) entry which is preliminary data.</text>
</comment>
<dbReference type="PANTHER" id="PTHR11558:SF11">
    <property type="entry name" value="SPERMIDINE SYNTHASE"/>
    <property type="match status" value="1"/>
</dbReference>
<feature type="active site" description="Proton acceptor" evidence="3">
    <location>
        <position position="96"/>
    </location>
</feature>